<dbReference type="Pfam" id="PF01810">
    <property type="entry name" value="LysE"/>
    <property type="match status" value="1"/>
</dbReference>
<comment type="subcellular location">
    <subcellularLocation>
        <location evidence="1">Cell membrane</location>
        <topology evidence="1">Multi-pass membrane protein</topology>
    </subcellularLocation>
</comment>
<feature type="transmembrane region" description="Helical" evidence="6">
    <location>
        <begin position="43"/>
        <end position="65"/>
    </location>
</feature>
<feature type="transmembrane region" description="Helical" evidence="6">
    <location>
        <begin position="71"/>
        <end position="90"/>
    </location>
</feature>
<feature type="transmembrane region" description="Helical" evidence="6">
    <location>
        <begin position="145"/>
        <end position="172"/>
    </location>
</feature>
<accession>A0ABR9W0W4</accession>
<evidence type="ECO:0000313" key="8">
    <source>
        <dbReference type="Proteomes" id="UP000644727"/>
    </source>
</evidence>
<evidence type="ECO:0000256" key="5">
    <source>
        <dbReference type="ARBA" id="ARBA00023136"/>
    </source>
</evidence>
<evidence type="ECO:0000256" key="4">
    <source>
        <dbReference type="ARBA" id="ARBA00022989"/>
    </source>
</evidence>
<dbReference type="PANTHER" id="PTHR30086">
    <property type="entry name" value="ARGININE EXPORTER PROTEIN ARGO"/>
    <property type="match status" value="1"/>
</dbReference>
<feature type="transmembrane region" description="Helical" evidence="6">
    <location>
        <begin position="111"/>
        <end position="133"/>
    </location>
</feature>
<organism evidence="7 8">
    <name type="scientific">Brachybacterium epidermidis</name>
    <dbReference type="NCBI Taxonomy" id="2781983"/>
    <lineage>
        <taxon>Bacteria</taxon>
        <taxon>Bacillati</taxon>
        <taxon>Actinomycetota</taxon>
        <taxon>Actinomycetes</taxon>
        <taxon>Micrococcales</taxon>
        <taxon>Dermabacteraceae</taxon>
        <taxon>Brachybacterium</taxon>
    </lineage>
</organism>
<dbReference type="EMBL" id="JADEYR010000006">
    <property type="protein sequence ID" value="MBE9404090.1"/>
    <property type="molecule type" value="Genomic_DNA"/>
</dbReference>
<protein>
    <submittedName>
        <fullName evidence="7">LysE family translocator</fullName>
    </submittedName>
</protein>
<evidence type="ECO:0000256" key="1">
    <source>
        <dbReference type="ARBA" id="ARBA00004651"/>
    </source>
</evidence>
<keyword evidence="8" id="KW-1185">Reference proteome</keyword>
<keyword evidence="2" id="KW-1003">Cell membrane</keyword>
<proteinExistence type="predicted"/>
<feature type="transmembrane region" description="Helical" evidence="6">
    <location>
        <begin position="6"/>
        <end position="31"/>
    </location>
</feature>
<evidence type="ECO:0000256" key="3">
    <source>
        <dbReference type="ARBA" id="ARBA00022692"/>
    </source>
</evidence>
<evidence type="ECO:0000313" key="7">
    <source>
        <dbReference type="EMBL" id="MBE9404090.1"/>
    </source>
</evidence>
<dbReference type="Proteomes" id="UP000644727">
    <property type="component" value="Unassembled WGS sequence"/>
</dbReference>
<comment type="caution">
    <text evidence="7">The sequence shown here is derived from an EMBL/GenBank/DDBJ whole genome shotgun (WGS) entry which is preliminary data.</text>
</comment>
<keyword evidence="3 6" id="KW-0812">Transmembrane</keyword>
<dbReference type="RefSeq" id="WP_193865835.1">
    <property type="nucleotide sequence ID" value="NZ_JADEYR010000006.1"/>
</dbReference>
<evidence type="ECO:0000256" key="6">
    <source>
        <dbReference type="SAM" id="Phobius"/>
    </source>
</evidence>
<name>A0ABR9W0W4_9MICO</name>
<evidence type="ECO:0000256" key="2">
    <source>
        <dbReference type="ARBA" id="ARBA00022475"/>
    </source>
</evidence>
<sequence length="208" mass="22049">MIDTTVLPAFIAMILAFLIPPGPDMMFMIAIGLQGGRTAAVKGILGIGTGMAFYAAAVTLGLGLVTARAPWLLSALMLLGAVYLLTLAWSSLRRGRDRGTQLQDAGVSERWYLRGLTVSLTNPKIILFFMAVLPQFTGTATSIPAQLAFLGAVNVMTEVLLYGGIGVFAGTFRNALMRNRGAQAVLNYVAALTYLGIAIFIVFDVLSG</sequence>
<gene>
    <name evidence="7" type="ORF">IOE58_07780</name>
</gene>
<keyword evidence="4 6" id="KW-1133">Transmembrane helix</keyword>
<reference evidence="7 8" key="1">
    <citation type="submission" date="2020-10" db="EMBL/GenBank/DDBJ databases">
        <title>Draft genome and description of Brachybacterium epidermidis sp nov.</title>
        <authorList>
            <person name="Boxberger M."/>
            <person name="La Scola B."/>
        </authorList>
    </citation>
    <scope>NUCLEOTIDE SEQUENCE [LARGE SCALE GENOMIC DNA]</scope>
    <source>
        <strain evidence="7 8">Marseille-Q2903</strain>
    </source>
</reference>
<feature type="transmembrane region" description="Helical" evidence="6">
    <location>
        <begin position="184"/>
        <end position="203"/>
    </location>
</feature>
<keyword evidence="5 6" id="KW-0472">Membrane</keyword>
<dbReference type="PANTHER" id="PTHR30086:SF20">
    <property type="entry name" value="ARGININE EXPORTER PROTEIN ARGO-RELATED"/>
    <property type="match status" value="1"/>
</dbReference>
<dbReference type="InterPro" id="IPR001123">
    <property type="entry name" value="LeuE-type"/>
</dbReference>